<gene>
    <name evidence="1" type="ORF">BKA67DRAFT_669528</name>
</gene>
<dbReference type="AlphaFoldDB" id="A0A9P8RJT1"/>
<comment type="caution">
    <text evidence="1">The sequence shown here is derived from an EMBL/GenBank/DDBJ whole genome shotgun (WGS) entry which is preliminary data.</text>
</comment>
<proteinExistence type="predicted"/>
<dbReference type="RefSeq" id="XP_045951890.1">
    <property type="nucleotide sequence ID" value="XM_046108659.1"/>
</dbReference>
<evidence type="ECO:0000313" key="1">
    <source>
        <dbReference type="EMBL" id="KAH6645376.1"/>
    </source>
</evidence>
<name>A0A9P8RJT1_9PEZI</name>
<evidence type="ECO:0000313" key="2">
    <source>
        <dbReference type="Proteomes" id="UP000758603"/>
    </source>
</evidence>
<sequence>NTRHKHLTSSFHFINIKYISTLSTLQENTNKMQFSNALLAILSAAATAEAGCFTKGDGNGQGDGHYGQGLNQYDILSSVAPLLKGHYLSNEDRTQCAMDTYQNKWRFYVKASFRDPPIPHPSGSVCIANISGWLTEHRRQAQRYQRGNRQAVPAQRGLRLPIRRKVQAGGPLGDCFTMLNLGVAAEDLSLFDFGVSIWHQSFV</sequence>
<dbReference type="OrthoDB" id="4763527at2759"/>
<dbReference type="GeneID" id="70137550"/>
<dbReference type="Proteomes" id="UP000758603">
    <property type="component" value="Unassembled WGS sequence"/>
</dbReference>
<feature type="non-terminal residue" evidence="1">
    <location>
        <position position="203"/>
    </location>
</feature>
<protein>
    <submittedName>
        <fullName evidence="1">Uncharacterized protein</fullName>
    </submittedName>
</protein>
<reference evidence="1" key="1">
    <citation type="journal article" date="2021" name="Nat. Commun.">
        <title>Genetic determinants of endophytism in the Arabidopsis root mycobiome.</title>
        <authorList>
            <person name="Mesny F."/>
            <person name="Miyauchi S."/>
            <person name="Thiergart T."/>
            <person name="Pickel B."/>
            <person name="Atanasova L."/>
            <person name="Karlsson M."/>
            <person name="Huettel B."/>
            <person name="Barry K.W."/>
            <person name="Haridas S."/>
            <person name="Chen C."/>
            <person name="Bauer D."/>
            <person name="Andreopoulos W."/>
            <person name="Pangilinan J."/>
            <person name="LaButti K."/>
            <person name="Riley R."/>
            <person name="Lipzen A."/>
            <person name="Clum A."/>
            <person name="Drula E."/>
            <person name="Henrissat B."/>
            <person name="Kohler A."/>
            <person name="Grigoriev I.V."/>
            <person name="Martin F.M."/>
            <person name="Hacquard S."/>
        </authorList>
    </citation>
    <scope>NUCLEOTIDE SEQUENCE</scope>
    <source>
        <strain evidence="1">MPI-SDFR-AT-0073</strain>
    </source>
</reference>
<keyword evidence="2" id="KW-1185">Reference proteome</keyword>
<dbReference type="EMBL" id="JAGPXC010000011">
    <property type="protein sequence ID" value="KAH6645376.1"/>
    <property type="molecule type" value="Genomic_DNA"/>
</dbReference>
<accession>A0A9P8RJT1</accession>
<organism evidence="1 2">
    <name type="scientific">Truncatella angustata</name>
    <dbReference type="NCBI Taxonomy" id="152316"/>
    <lineage>
        <taxon>Eukaryota</taxon>
        <taxon>Fungi</taxon>
        <taxon>Dikarya</taxon>
        <taxon>Ascomycota</taxon>
        <taxon>Pezizomycotina</taxon>
        <taxon>Sordariomycetes</taxon>
        <taxon>Xylariomycetidae</taxon>
        <taxon>Amphisphaeriales</taxon>
        <taxon>Sporocadaceae</taxon>
        <taxon>Truncatella</taxon>
    </lineage>
</organism>